<dbReference type="Gene3D" id="3.40.50.720">
    <property type="entry name" value="NAD(P)-binding Rossmann-like Domain"/>
    <property type="match status" value="1"/>
</dbReference>
<sequence length="330" mass="35170">MNDSPRLVILGVAHWHTERQVAAFARAGAQFVAVQDDDPHRGERWGRELGCPAHTDVSAALDGVAADLVLVLSPNDDVPGVVRLLLDRGLPFAVEKPAGVSAPSLRALCDEAERLGTFTAVAFVNRYSGFWPEVDRLRGRGTITGPVAARFRIVNGTPARYPESGVPWVLSRQRFGGGALRNIGAHAADSAVRLLGPQIDVIGARTSSSAYGLDVEDYAVALLSGRDGSTVTIEAGYVHPNREGTDHEWSLACPGAMVVESDSVLHVTTAQSDRDVATPDMSGRYDQFAAETVAALREGQPSRTPLRTALRALDLVDRIYAASTTSPSPT</sequence>
<feature type="domain" description="GFO/IDH/MocA-like oxidoreductase" evidence="3">
    <location>
        <begin position="141"/>
        <end position="248"/>
    </location>
</feature>
<keyword evidence="1" id="KW-0520">NAD</keyword>
<dbReference type="InterPro" id="IPR036291">
    <property type="entry name" value="NAD(P)-bd_dom_sf"/>
</dbReference>
<dbReference type="EMBL" id="JAGSHT010000001">
    <property type="protein sequence ID" value="MBZ2194670.1"/>
    <property type="molecule type" value="Genomic_DNA"/>
</dbReference>
<organism evidence="4 5">
    <name type="scientific">Occultella gossypii</name>
    <dbReference type="NCBI Taxonomy" id="2800820"/>
    <lineage>
        <taxon>Bacteria</taxon>
        <taxon>Bacillati</taxon>
        <taxon>Actinomycetota</taxon>
        <taxon>Actinomycetes</taxon>
        <taxon>Micrococcales</taxon>
        <taxon>Ruaniaceae</taxon>
        <taxon>Occultella</taxon>
    </lineage>
</organism>
<name>A0ABS7S2V2_9MICO</name>
<dbReference type="PANTHER" id="PTHR43377">
    <property type="entry name" value="BILIVERDIN REDUCTASE A"/>
    <property type="match status" value="1"/>
</dbReference>
<protein>
    <submittedName>
        <fullName evidence="4">Gfo/Idh/MocA family oxidoreductase</fullName>
    </submittedName>
</protein>
<dbReference type="SUPFAM" id="SSF51735">
    <property type="entry name" value="NAD(P)-binding Rossmann-fold domains"/>
    <property type="match status" value="1"/>
</dbReference>
<proteinExistence type="predicted"/>
<dbReference type="RefSeq" id="WP_223401753.1">
    <property type="nucleotide sequence ID" value="NZ_JAGSHT010000001.1"/>
</dbReference>
<dbReference type="SUPFAM" id="SSF55347">
    <property type="entry name" value="Glyceraldehyde-3-phosphate dehydrogenase-like, C-terminal domain"/>
    <property type="match status" value="1"/>
</dbReference>
<comment type="caution">
    <text evidence="4">The sequence shown here is derived from an EMBL/GenBank/DDBJ whole genome shotgun (WGS) entry which is preliminary data.</text>
</comment>
<evidence type="ECO:0000256" key="1">
    <source>
        <dbReference type="ARBA" id="ARBA00023027"/>
    </source>
</evidence>
<evidence type="ECO:0000259" key="3">
    <source>
        <dbReference type="Pfam" id="PF22725"/>
    </source>
</evidence>
<accession>A0ABS7S2V2</accession>
<feature type="domain" description="Gfo/Idh/MocA-like oxidoreductase N-terminal" evidence="2">
    <location>
        <begin position="7"/>
        <end position="122"/>
    </location>
</feature>
<dbReference type="Gene3D" id="3.30.360.10">
    <property type="entry name" value="Dihydrodipicolinate Reductase, domain 2"/>
    <property type="match status" value="1"/>
</dbReference>
<reference evidence="4 5" key="1">
    <citation type="submission" date="2021-04" db="EMBL/GenBank/DDBJ databases">
        <title>Ruania sp. nov., isolated from sandy soil of mangrove forest.</title>
        <authorList>
            <person name="Ge X."/>
            <person name="Huang R."/>
            <person name="Liu W."/>
        </authorList>
    </citation>
    <scope>NUCLEOTIDE SEQUENCE [LARGE SCALE GENOMIC DNA]</scope>
    <source>
        <strain evidence="4 5">N2-46</strain>
    </source>
</reference>
<evidence type="ECO:0000313" key="5">
    <source>
        <dbReference type="Proteomes" id="UP000826651"/>
    </source>
</evidence>
<dbReference type="Proteomes" id="UP000826651">
    <property type="component" value="Unassembled WGS sequence"/>
</dbReference>
<dbReference type="PANTHER" id="PTHR43377:SF1">
    <property type="entry name" value="BILIVERDIN REDUCTASE A"/>
    <property type="match status" value="1"/>
</dbReference>
<evidence type="ECO:0000313" key="4">
    <source>
        <dbReference type="EMBL" id="MBZ2194670.1"/>
    </source>
</evidence>
<dbReference type="InterPro" id="IPR051450">
    <property type="entry name" value="Gfo/Idh/MocA_Oxidoreductases"/>
</dbReference>
<gene>
    <name evidence="4" type="ORF">KCQ71_00775</name>
</gene>
<keyword evidence="5" id="KW-1185">Reference proteome</keyword>
<dbReference type="Pfam" id="PF01408">
    <property type="entry name" value="GFO_IDH_MocA"/>
    <property type="match status" value="1"/>
</dbReference>
<dbReference type="Pfam" id="PF22725">
    <property type="entry name" value="GFO_IDH_MocA_C3"/>
    <property type="match status" value="1"/>
</dbReference>
<evidence type="ECO:0000259" key="2">
    <source>
        <dbReference type="Pfam" id="PF01408"/>
    </source>
</evidence>
<dbReference type="InterPro" id="IPR000683">
    <property type="entry name" value="Gfo/Idh/MocA-like_OxRdtase_N"/>
</dbReference>
<dbReference type="InterPro" id="IPR055170">
    <property type="entry name" value="GFO_IDH_MocA-like_dom"/>
</dbReference>